<protein>
    <submittedName>
        <fullName evidence="2">Catalase</fullName>
    </submittedName>
</protein>
<organism evidence="2 3">
    <name type="scientific">Acinetobacter nosocomialis</name>
    <dbReference type="NCBI Taxonomy" id="106654"/>
    <lineage>
        <taxon>Bacteria</taxon>
        <taxon>Pseudomonadati</taxon>
        <taxon>Pseudomonadota</taxon>
        <taxon>Gammaproteobacteria</taxon>
        <taxon>Moraxellales</taxon>
        <taxon>Moraxellaceae</taxon>
        <taxon>Acinetobacter</taxon>
        <taxon>Acinetobacter calcoaceticus/baumannii complex</taxon>
    </lineage>
</organism>
<dbReference type="GO" id="GO:0020037">
    <property type="term" value="F:heme binding"/>
    <property type="evidence" value="ECO:0007669"/>
    <property type="project" value="InterPro"/>
</dbReference>
<dbReference type="PANTHER" id="PTHR36195:SF4">
    <property type="entry name" value="DOMAIN PROTEIN, PUTATIVE (AFU_ORTHOLOGUE AFUA_5G01990)-RELATED"/>
    <property type="match status" value="1"/>
</dbReference>
<dbReference type="Gene3D" id="2.40.180.10">
    <property type="entry name" value="Catalase core domain"/>
    <property type="match status" value="1"/>
</dbReference>
<evidence type="ECO:0000259" key="1">
    <source>
        <dbReference type="Pfam" id="PF00199"/>
    </source>
</evidence>
<accession>A0A2L1VGA2</accession>
<dbReference type="Pfam" id="PF00199">
    <property type="entry name" value="Catalase"/>
    <property type="match status" value="1"/>
</dbReference>
<dbReference type="RefSeq" id="WP_104918867.1">
    <property type="nucleotide sequence ID" value="NZ_CP014019.1"/>
</dbReference>
<dbReference type="EMBL" id="CP014019">
    <property type="protein sequence ID" value="AVF44270.1"/>
    <property type="molecule type" value="Genomic_DNA"/>
</dbReference>
<proteinExistence type="predicted"/>
<evidence type="ECO:0000313" key="2">
    <source>
        <dbReference type="EMBL" id="AVF44270.1"/>
    </source>
</evidence>
<dbReference type="Proteomes" id="UP000237921">
    <property type="component" value="Chromosome"/>
</dbReference>
<feature type="domain" description="Catalase core" evidence="1">
    <location>
        <begin position="90"/>
        <end position="197"/>
    </location>
</feature>
<reference evidence="3" key="1">
    <citation type="submission" date="2017-12" db="EMBL/GenBank/DDBJ databases">
        <title>FDA dAtabase for Regulatory Grade micrObial Sequences (FDA-ARGOS): Supporting development and validation of Infectious Disease Dx tests.</title>
        <authorList>
            <person name="Hoffmann M."/>
            <person name="Allard M."/>
            <person name="Evans P."/>
            <person name="Brown E."/>
            <person name="Tallon L."/>
            <person name="Sadzewicz L."/>
            <person name="Sengamalay N."/>
            <person name="Ott S."/>
            <person name="Godinez A."/>
            <person name="Nagaraj S."/>
            <person name="Vavikolanu K."/>
            <person name="Aluvathingal J."/>
            <person name="Nadendla S."/>
            <person name="Sichtig H."/>
        </authorList>
    </citation>
    <scope>NUCLEOTIDE SEQUENCE [LARGE SCALE GENOMIC DNA]</scope>
    <source>
        <strain evidence="3">FDAARGOS_129</strain>
    </source>
</reference>
<sequence>MPNFSHLSHFRLLVIFTPVLSLLSGCSDRIFYKNTKASAISTPTYTTNYPIPNEYLNEKLQPNEKKLAQEISTVIEESIRKEYAPGKALRDAHPKAHGCVRAEFHVLKNIPTQLAKGIFVPDKSYQAWIRFSNASNDASQADIEKDARGIAIKVLGVPGQKILESEKEATTQDFIMINHPVFFVNDGQRYLSFMQDVNSKSTLRKLHIPFALGLKGTINALGARNSKISNPLYARYWSMVPYQLGLDNDRQAVKYSVRNCSTVSTSLPDHPSHNFLKAALQDTLQKQDACMEFLIQPRTSTQMQVEDAMTEWKEAEAPFYQVATIRIPKQSFDTPEQNQFCENLSFTPWHALPEHKPLGAINRLRKIIYENISKVRHDMNSAPRQEP</sequence>
<evidence type="ECO:0000313" key="3">
    <source>
        <dbReference type="Proteomes" id="UP000237921"/>
    </source>
</evidence>
<dbReference type="SUPFAM" id="SSF56634">
    <property type="entry name" value="Heme-dependent catalase-like"/>
    <property type="match status" value="1"/>
</dbReference>
<dbReference type="InterPro" id="IPR020835">
    <property type="entry name" value="Catalase_sf"/>
</dbReference>
<dbReference type="GO" id="GO:0004096">
    <property type="term" value="F:catalase activity"/>
    <property type="evidence" value="ECO:0007669"/>
    <property type="project" value="InterPro"/>
</dbReference>
<gene>
    <name evidence="2" type="ORF">AL533_07675</name>
</gene>
<dbReference type="InterPro" id="IPR011614">
    <property type="entry name" value="Catalase_core"/>
</dbReference>
<name>A0A2L1VGA2_ACINO</name>
<dbReference type="CDD" id="cd08152">
    <property type="entry name" value="y4iL_like"/>
    <property type="match status" value="1"/>
</dbReference>
<dbReference type="AlphaFoldDB" id="A0A2L1VGA2"/>
<dbReference type="PANTHER" id="PTHR36195">
    <property type="entry name" value="DOMAIN PROTEIN, PUTATIVE (AFU_ORTHOLOGUE AFUA_5G01990)-RELATED-RELATED"/>
    <property type="match status" value="1"/>
</dbReference>